<dbReference type="SUPFAM" id="SSF46894">
    <property type="entry name" value="C-terminal effector domain of the bipartite response regulators"/>
    <property type="match status" value="1"/>
</dbReference>
<dbReference type="PANTHER" id="PTHR34293:SF1">
    <property type="entry name" value="HTH-TYPE TRANSCRIPTIONAL REGULATOR TRMBL2"/>
    <property type="match status" value="1"/>
</dbReference>
<dbReference type="PANTHER" id="PTHR34293">
    <property type="entry name" value="HTH-TYPE TRANSCRIPTIONAL REGULATOR TRMBL2"/>
    <property type="match status" value="1"/>
</dbReference>
<dbReference type="SMART" id="SM00421">
    <property type="entry name" value="HTH_LUXR"/>
    <property type="match status" value="1"/>
</dbReference>
<gene>
    <name evidence="2" type="ORF">SAMN05414137_103312</name>
</gene>
<organism evidence="2 3">
    <name type="scientific">Streptacidiphilus jiangxiensis</name>
    <dbReference type="NCBI Taxonomy" id="235985"/>
    <lineage>
        <taxon>Bacteria</taxon>
        <taxon>Bacillati</taxon>
        <taxon>Actinomycetota</taxon>
        <taxon>Actinomycetes</taxon>
        <taxon>Kitasatosporales</taxon>
        <taxon>Streptomycetaceae</taxon>
        <taxon>Streptacidiphilus</taxon>
    </lineage>
</organism>
<dbReference type="Pfam" id="PF00196">
    <property type="entry name" value="GerE"/>
    <property type="match status" value="1"/>
</dbReference>
<dbReference type="RefSeq" id="WP_042454636.1">
    <property type="nucleotide sequence ID" value="NZ_BBPN01000034.1"/>
</dbReference>
<protein>
    <submittedName>
        <fullName evidence="2">Regulatory protein, luxR family</fullName>
    </submittedName>
</protein>
<dbReference type="EMBL" id="FOAZ01000003">
    <property type="protein sequence ID" value="SEK74417.1"/>
    <property type="molecule type" value="Genomic_DNA"/>
</dbReference>
<dbReference type="InterPro" id="IPR051797">
    <property type="entry name" value="TrmB-like"/>
</dbReference>
<feature type="domain" description="HTH luxR-type" evidence="1">
    <location>
        <begin position="271"/>
        <end position="336"/>
    </location>
</feature>
<dbReference type="Proteomes" id="UP000183015">
    <property type="component" value="Unassembled WGS sequence"/>
</dbReference>
<dbReference type="GO" id="GO:0003677">
    <property type="term" value="F:DNA binding"/>
    <property type="evidence" value="ECO:0007669"/>
    <property type="project" value="InterPro"/>
</dbReference>
<sequence>MANPQEPPGLDARTASVYRAMLAHPGARPAELARLLSLTEDHVRSAVVELDRLALVRRSDEAPGRHRPLRPDVAMDVLMARQETLLREYAQQLALSREAAAQLVAEAAGPGTRAGRAGVEVLVGIDEIRDRLAALSRDVTEELLSFAPDGPQTDENMRASRPLNTALLGRGVRLRTLYLTSIRSHPPTLAHAQWLADSGGQVRTVATLPTRMLVIDRRTAVLPTDSQDTKQGAVVVSVAGVVAALCALFEAVWAQGEALTLAPPGAQPRTARGKERDLSTQELATLRLMATGLTLGGIAKRLGVSPRTARRITAALLERLDAGSRFEAGVKAVQRGWLPADG</sequence>
<dbReference type="Gene3D" id="1.10.10.10">
    <property type="entry name" value="Winged helix-like DNA-binding domain superfamily/Winged helix DNA-binding domain"/>
    <property type="match status" value="2"/>
</dbReference>
<keyword evidence="3" id="KW-1185">Reference proteome</keyword>
<dbReference type="eggNOG" id="COG2197">
    <property type="taxonomic scope" value="Bacteria"/>
</dbReference>
<dbReference type="InterPro" id="IPR036388">
    <property type="entry name" value="WH-like_DNA-bd_sf"/>
</dbReference>
<evidence type="ECO:0000313" key="3">
    <source>
        <dbReference type="Proteomes" id="UP000183015"/>
    </source>
</evidence>
<proteinExistence type="predicted"/>
<evidence type="ECO:0000259" key="1">
    <source>
        <dbReference type="PROSITE" id="PS50043"/>
    </source>
</evidence>
<reference evidence="3" key="1">
    <citation type="submission" date="2016-10" db="EMBL/GenBank/DDBJ databases">
        <authorList>
            <person name="Varghese N."/>
        </authorList>
    </citation>
    <scope>NUCLEOTIDE SEQUENCE [LARGE SCALE GENOMIC DNA]</scope>
    <source>
        <strain evidence="3">DSM 45096 / BCRC 16803 / CGMCC 4.1857 / CIP 109030 / JCM 12277 / KCTC 19219 / NBRC 100920 / 33214</strain>
    </source>
</reference>
<evidence type="ECO:0000313" key="2">
    <source>
        <dbReference type="EMBL" id="SEK74417.1"/>
    </source>
</evidence>
<dbReference type="STRING" id="235985.SAMN05414137_103312"/>
<dbReference type="PROSITE" id="PS50043">
    <property type="entry name" value="HTH_LUXR_2"/>
    <property type="match status" value="1"/>
</dbReference>
<dbReference type="InterPro" id="IPR016032">
    <property type="entry name" value="Sig_transdc_resp-reg_C-effctor"/>
</dbReference>
<accession>A0A1H7JKM9</accession>
<dbReference type="InterPro" id="IPR000792">
    <property type="entry name" value="Tscrpt_reg_LuxR_C"/>
</dbReference>
<dbReference type="AlphaFoldDB" id="A0A1H7JKM9"/>
<dbReference type="GO" id="GO:0006355">
    <property type="term" value="P:regulation of DNA-templated transcription"/>
    <property type="evidence" value="ECO:0007669"/>
    <property type="project" value="InterPro"/>
</dbReference>
<name>A0A1H7JKM9_STRJI</name>